<name>A7I8R7_METB6</name>
<gene>
    <name evidence="1" type="ordered locus">Mboo_1611</name>
</gene>
<dbReference type="PANTHER" id="PTHR30304:SF0">
    <property type="entry name" value="D-TAGATOSE-1,6-BISPHOSPHATE ALDOLASE SUBUNIT GATY-RELATED"/>
    <property type="match status" value="1"/>
</dbReference>
<dbReference type="GO" id="GO:0008270">
    <property type="term" value="F:zinc ion binding"/>
    <property type="evidence" value="ECO:0007669"/>
    <property type="project" value="InterPro"/>
</dbReference>
<dbReference type="OrthoDB" id="139523at2157"/>
<dbReference type="Pfam" id="PF01116">
    <property type="entry name" value="F_bP_aldolase"/>
    <property type="match status" value="1"/>
</dbReference>
<dbReference type="GO" id="GO:0016832">
    <property type="term" value="F:aldehyde-lyase activity"/>
    <property type="evidence" value="ECO:0007669"/>
    <property type="project" value="InterPro"/>
</dbReference>
<dbReference type="InterPro" id="IPR000771">
    <property type="entry name" value="FBA_II"/>
</dbReference>
<dbReference type="Proteomes" id="UP000002408">
    <property type="component" value="Chromosome"/>
</dbReference>
<evidence type="ECO:0000313" key="2">
    <source>
        <dbReference type="Proteomes" id="UP000002408"/>
    </source>
</evidence>
<sequence length="379" mass="41404">MSKHRYDPIPGSTILSGVTGKKAIVMAANVRIATVAEGIFKAAKDTDSAVFMELARSESDLKGGYTGMTPQIFGDKMRAAAAATGCDIWALHADHISIKKGDAAEIAGTKELIDAQVKAGYTSFAIDASHLFNFAGKNVREELAENIAATTDIARYIKQQMKGKEFGLEVEVGEIGRKDTEGLILTRPEEAVGFIKALNENDVFPHVIAIANGSSHGHAYDANGNVVEQLSIDINRTKEIAQALRDNHLKVGIAQHGITGTPRDLINLHFPKGDIIKGNVGTFWQDVAFGVLKIYEPDLYKSIVDWTLEKYRPQNPGKKDRQVFDGNCKMAIKEFYKEIYAVDDTTNKAMQAMAYAESLVFFRAFGAYGTASAIRKSLH</sequence>
<dbReference type="HOGENOM" id="CLU_653212_0_0_2"/>
<dbReference type="EMBL" id="CP000780">
    <property type="protein sequence ID" value="ABS56128.1"/>
    <property type="molecule type" value="Genomic_DNA"/>
</dbReference>
<dbReference type="InterPro" id="IPR013785">
    <property type="entry name" value="Aldolase_TIM"/>
</dbReference>
<dbReference type="GeneID" id="5412206"/>
<dbReference type="Gene3D" id="3.20.20.70">
    <property type="entry name" value="Aldolase class I"/>
    <property type="match status" value="1"/>
</dbReference>
<dbReference type="InterPro" id="IPR050246">
    <property type="entry name" value="Class_II_FBP_aldolase"/>
</dbReference>
<evidence type="ECO:0000313" key="1">
    <source>
        <dbReference type="EMBL" id="ABS56128.1"/>
    </source>
</evidence>
<organism evidence="1 2">
    <name type="scientific">Methanoregula boonei (strain DSM 21154 / JCM 14090 / 6A8)</name>
    <dbReference type="NCBI Taxonomy" id="456442"/>
    <lineage>
        <taxon>Archaea</taxon>
        <taxon>Methanobacteriati</taxon>
        <taxon>Methanobacteriota</taxon>
        <taxon>Stenosarchaea group</taxon>
        <taxon>Methanomicrobia</taxon>
        <taxon>Methanomicrobiales</taxon>
        <taxon>Methanoregulaceae</taxon>
        <taxon>Methanoregula</taxon>
    </lineage>
</organism>
<dbReference type="RefSeq" id="WP_012107174.1">
    <property type="nucleotide sequence ID" value="NC_009712.1"/>
</dbReference>
<dbReference type="AlphaFoldDB" id="A7I8R7"/>
<dbReference type="KEGG" id="mbn:Mboo_1611"/>
<reference evidence="2" key="1">
    <citation type="journal article" date="2015" name="Microbiology">
        <title>Genome of Methanoregula boonei 6A8 reveals adaptations to oligotrophic peatland environments.</title>
        <authorList>
            <person name="Braeuer S."/>
            <person name="Cadillo-Quiroz H."/>
            <person name="Kyrpides N."/>
            <person name="Woyke T."/>
            <person name="Goodwin L."/>
            <person name="Detter C."/>
            <person name="Podell S."/>
            <person name="Yavitt J.B."/>
            <person name="Zinder S.H."/>
        </authorList>
    </citation>
    <scope>NUCLEOTIDE SEQUENCE [LARGE SCALE GENOMIC DNA]</scope>
    <source>
        <strain evidence="2">DSM 21154 / JCM 14090 / 6A8</strain>
    </source>
</reference>
<protein>
    <submittedName>
        <fullName evidence="1">Fructose-bisphosphate aldolase, class-II, putative</fullName>
    </submittedName>
</protein>
<dbReference type="SUPFAM" id="SSF51569">
    <property type="entry name" value="Aldolase"/>
    <property type="match status" value="1"/>
</dbReference>
<dbReference type="GO" id="GO:0005975">
    <property type="term" value="P:carbohydrate metabolic process"/>
    <property type="evidence" value="ECO:0007669"/>
    <property type="project" value="InterPro"/>
</dbReference>
<keyword evidence="2" id="KW-1185">Reference proteome</keyword>
<dbReference type="eggNOG" id="arCOG07500">
    <property type="taxonomic scope" value="Archaea"/>
</dbReference>
<accession>A7I8R7</accession>
<dbReference type="PANTHER" id="PTHR30304">
    <property type="entry name" value="D-TAGATOSE-1,6-BISPHOSPHATE ALDOLASE"/>
    <property type="match status" value="1"/>
</dbReference>
<dbReference type="STRING" id="456442.Mboo_1611"/>
<proteinExistence type="predicted"/>